<proteinExistence type="predicted"/>
<keyword evidence="2" id="KW-1185">Reference proteome</keyword>
<gene>
    <name evidence="1" type="ORF">ACFQWG_01270</name>
</gene>
<evidence type="ECO:0008006" key="3">
    <source>
        <dbReference type="Google" id="ProtNLM"/>
    </source>
</evidence>
<name>A0ABW2SJ30_9ACTO</name>
<protein>
    <recommendedName>
        <fullName evidence="3">SAF domain-containing protein</fullName>
    </recommendedName>
</protein>
<organism evidence="1 2">
    <name type="scientific">Schaalia naturae</name>
    <dbReference type="NCBI Taxonomy" id="635203"/>
    <lineage>
        <taxon>Bacteria</taxon>
        <taxon>Bacillati</taxon>
        <taxon>Actinomycetota</taxon>
        <taxon>Actinomycetes</taxon>
        <taxon>Actinomycetales</taxon>
        <taxon>Actinomycetaceae</taxon>
        <taxon>Schaalia</taxon>
    </lineage>
</organism>
<reference evidence="2" key="1">
    <citation type="journal article" date="2019" name="Int. J. Syst. Evol. Microbiol.">
        <title>The Global Catalogue of Microorganisms (GCM) 10K type strain sequencing project: providing services to taxonomists for standard genome sequencing and annotation.</title>
        <authorList>
            <consortium name="The Broad Institute Genomics Platform"/>
            <consortium name="The Broad Institute Genome Sequencing Center for Infectious Disease"/>
            <person name="Wu L."/>
            <person name="Ma J."/>
        </authorList>
    </citation>
    <scope>NUCLEOTIDE SEQUENCE [LARGE SCALE GENOMIC DNA]</scope>
    <source>
        <strain evidence="2">CCUG 56698</strain>
    </source>
</reference>
<dbReference type="Proteomes" id="UP001596527">
    <property type="component" value="Unassembled WGS sequence"/>
</dbReference>
<comment type="caution">
    <text evidence="1">The sequence shown here is derived from an EMBL/GenBank/DDBJ whole genome shotgun (WGS) entry which is preliminary data.</text>
</comment>
<dbReference type="EMBL" id="JBHTEF010000001">
    <property type="protein sequence ID" value="MFC7579861.1"/>
    <property type="molecule type" value="Genomic_DNA"/>
</dbReference>
<evidence type="ECO:0000313" key="2">
    <source>
        <dbReference type="Proteomes" id="UP001596527"/>
    </source>
</evidence>
<sequence length="226" mass="22665">MSSHRSGRRPPRAPVWPVMRPVVAALALAGLVAGALLALRPAPQGVPVLVVRHDVATGQSLSDGDVWTVLVPPRARPADALEAGSSLPTAWEAAPIRAGTVLTESNVAGSPASRALSPGEAQVLLAVGADQAQGIAAGDLVDLWAPPPSCEENPCSASLLASEVRITSVVAPEASGWASSETVRVGVILRAADTDVVLGHAGSGSLSLVLRAPGATADHPSTGAPP</sequence>
<dbReference type="RefSeq" id="WP_380971404.1">
    <property type="nucleotide sequence ID" value="NZ_JBHTEF010000001.1"/>
</dbReference>
<evidence type="ECO:0000313" key="1">
    <source>
        <dbReference type="EMBL" id="MFC7579861.1"/>
    </source>
</evidence>
<accession>A0ABW2SJ30</accession>
<dbReference type="CDD" id="cd11614">
    <property type="entry name" value="SAF_CpaB_FlgA_like"/>
    <property type="match status" value="1"/>
</dbReference>